<sequence>MAPRAGARSQRQPQPSQSQPSRTQTQRGTQGRGGRSQRPPPSDDDDDDDEERGMDVDGDGGDGDTELERRINDLVRIALFTEQKRIPLRRDEITKKVLAPYNRLFNRVFAEAQKRLRETFGLELVELPTRAGLEKDDGGGAAAEDELAEARKATGMKKKCAFIHFQTRYLRANGCSAAASGSKSYILRSTLNCTLIDIAAQTDENILEEEAADLPSDDDSDMDSEDDDEERPPRSYGSIISWSHTEQVGSLGILYVILALILVHGRVLPESDLRSFLRQLHLPANGSPVHFTTSSTLRSLSVDNYLHLLWRQQYLERRVVGEANKPGGNKRMRATQAPKDDENSNQMYEWRWGPRAICEVGEQKIAEFVAEFMVDGGDADDEEDNNRANRNRRQAAKEEKVKKMVTGIEKAAGGRLSAIS</sequence>
<dbReference type="GO" id="GO:0005634">
    <property type="term" value="C:nucleus"/>
    <property type="evidence" value="ECO:0007669"/>
    <property type="project" value="TreeGrafter"/>
</dbReference>
<protein>
    <recommendedName>
        <fullName evidence="2">MAGE domain-containing protein</fullName>
    </recommendedName>
</protein>
<dbReference type="Proteomes" id="UP000290288">
    <property type="component" value="Unassembled WGS sequence"/>
</dbReference>
<feature type="compositionally biased region" description="Acidic residues" evidence="1">
    <location>
        <begin position="209"/>
        <end position="230"/>
    </location>
</feature>
<feature type="region of interest" description="Disordered" evidence="1">
    <location>
        <begin position="1"/>
        <end position="67"/>
    </location>
</feature>
<dbReference type="SMART" id="SM01373">
    <property type="entry name" value="MAGE"/>
    <property type="match status" value="1"/>
</dbReference>
<proteinExistence type="predicted"/>
<feature type="region of interest" description="Disordered" evidence="1">
    <location>
        <begin position="209"/>
        <end position="238"/>
    </location>
</feature>
<reference evidence="3 4" key="1">
    <citation type="submission" date="2019-01" db="EMBL/GenBank/DDBJ databases">
        <title>Draft genome sequence of Psathyrella aberdarensis IHI B618.</title>
        <authorList>
            <person name="Buettner E."/>
            <person name="Kellner H."/>
        </authorList>
    </citation>
    <scope>NUCLEOTIDE SEQUENCE [LARGE SCALE GENOMIC DNA]</scope>
    <source>
        <strain evidence="3 4">IHI B618</strain>
    </source>
</reference>
<evidence type="ECO:0000313" key="4">
    <source>
        <dbReference type="Proteomes" id="UP000290288"/>
    </source>
</evidence>
<dbReference type="OrthoDB" id="205198at2759"/>
<dbReference type="InterPro" id="IPR041898">
    <property type="entry name" value="MAGE_WH1"/>
</dbReference>
<accession>A0A4Q2DHM4</accession>
<feature type="region of interest" description="Disordered" evidence="1">
    <location>
        <begin position="323"/>
        <end position="344"/>
    </location>
</feature>
<name>A0A4Q2DHM4_9AGAR</name>
<evidence type="ECO:0000313" key="3">
    <source>
        <dbReference type="EMBL" id="RXW19407.1"/>
    </source>
</evidence>
<feature type="compositionally biased region" description="Low complexity" evidence="1">
    <location>
        <begin position="8"/>
        <end position="29"/>
    </location>
</feature>
<dbReference type="Gene3D" id="1.10.10.1210">
    <property type="entry name" value="MAGE homology domain, winged helix WH2 motif"/>
    <property type="match status" value="1"/>
</dbReference>
<dbReference type="AlphaFoldDB" id="A0A4Q2DHM4"/>
<dbReference type="PANTHER" id="PTHR11736">
    <property type="entry name" value="MELANOMA-ASSOCIATED ANTIGEN MAGE ANTIGEN"/>
    <property type="match status" value="1"/>
</dbReference>
<feature type="compositionally biased region" description="Acidic residues" evidence="1">
    <location>
        <begin position="42"/>
        <end position="65"/>
    </location>
</feature>
<dbReference type="PROSITE" id="PS50838">
    <property type="entry name" value="MAGE"/>
    <property type="match status" value="1"/>
</dbReference>
<comment type="caution">
    <text evidence="3">The sequence shown here is derived from an EMBL/GenBank/DDBJ whole genome shotgun (WGS) entry which is preliminary data.</text>
</comment>
<keyword evidence="4" id="KW-1185">Reference proteome</keyword>
<dbReference type="PANTHER" id="PTHR11736:SF14">
    <property type="entry name" value="NSE3 HOMOLOG, SMC5-SMC6 COMPLEX COMPONENT"/>
    <property type="match status" value="1"/>
</dbReference>
<dbReference type="InterPro" id="IPR037445">
    <property type="entry name" value="MAGE"/>
</dbReference>
<dbReference type="GO" id="GO:0006281">
    <property type="term" value="P:DNA repair"/>
    <property type="evidence" value="ECO:0007669"/>
    <property type="project" value="TreeGrafter"/>
</dbReference>
<feature type="domain" description="MAGE" evidence="2">
    <location>
        <begin position="67"/>
        <end position="127"/>
    </location>
</feature>
<dbReference type="InterPro" id="IPR041899">
    <property type="entry name" value="MAGE_WH2"/>
</dbReference>
<evidence type="ECO:0000256" key="1">
    <source>
        <dbReference type="SAM" id="MobiDB-lite"/>
    </source>
</evidence>
<gene>
    <name evidence="3" type="ORF">EST38_g6431</name>
</gene>
<dbReference type="Gene3D" id="1.10.10.1200">
    <property type="entry name" value="MAGE homology domain, winged helix WH1 motif"/>
    <property type="match status" value="1"/>
</dbReference>
<feature type="region of interest" description="Disordered" evidence="1">
    <location>
        <begin position="376"/>
        <end position="402"/>
    </location>
</feature>
<dbReference type="Pfam" id="PF01454">
    <property type="entry name" value="MAGE"/>
    <property type="match status" value="1"/>
</dbReference>
<evidence type="ECO:0000259" key="2">
    <source>
        <dbReference type="PROSITE" id="PS50838"/>
    </source>
</evidence>
<dbReference type="EMBL" id="SDEE01000203">
    <property type="protein sequence ID" value="RXW19407.1"/>
    <property type="molecule type" value="Genomic_DNA"/>
</dbReference>
<dbReference type="InterPro" id="IPR002190">
    <property type="entry name" value="MHD_dom"/>
</dbReference>
<organism evidence="3 4">
    <name type="scientific">Candolleomyces aberdarensis</name>
    <dbReference type="NCBI Taxonomy" id="2316362"/>
    <lineage>
        <taxon>Eukaryota</taxon>
        <taxon>Fungi</taxon>
        <taxon>Dikarya</taxon>
        <taxon>Basidiomycota</taxon>
        <taxon>Agaricomycotina</taxon>
        <taxon>Agaricomycetes</taxon>
        <taxon>Agaricomycetidae</taxon>
        <taxon>Agaricales</taxon>
        <taxon>Agaricineae</taxon>
        <taxon>Psathyrellaceae</taxon>
        <taxon>Candolleomyces</taxon>
    </lineage>
</organism>
<dbReference type="STRING" id="2316362.A0A4Q2DHM4"/>